<reference evidence="1" key="1">
    <citation type="submission" date="2014-09" db="EMBL/GenBank/DDBJ databases">
        <authorList>
            <person name="Magalhaes I.L.F."/>
            <person name="Oliveira U."/>
            <person name="Santos F.R."/>
            <person name="Vidigal T.H.D.A."/>
            <person name="Brescovit A.D."/>
            <person name="Santos A.J."/>
        </authorList>
    </citation>
    <scope>NUCLEOTIDE SEQUENCE</scope>
    <source>
        <tissue evidence="1">Shoot tissue taken approximately 20 cm above the soil surface</tissue>
    </source>
</reference>
<reference evidence="1" key="2">
    <citation type="journal article" date="2015" name="Data Brief">
        <title>Shoot transcriptome of the giant reed, Arundo donax.</title>
        <authorList>
            <person name="Barrero R.A."/>
            <person name="Guerrero F.D."/>
            <person name="Moolhuijzen P."/>
            <person name="Goolsby J.A."/>
            <person name="Tidwell J."/>
            <person name="Bellgard S.E."/>
            <person name="Bellgard M.I."/>
        </authorList>
    </citation>
    <scope>NUCLEOTIDE SEQUENCE</scope>
    <source>
        <tissue evidence="1">Shoot tissue taken approximately 20 cm above the soil surface</tissue>
    </source>
</reference>
<name>A0A0A9EV53_ARUDO</name>
<sequence length="31" mass="3389">MVLHATLGHSATTVQSKTQSVTRTIKLTKYS</sequence>
<protein>
    <submittedName>
        <fullName evidence="1">Uncharacterized protein</fullName>
    </submittedName>
</protein>
<evidence type="ECO:0000313" key="1">
    <source>
        <dbReference type="EMBL" id="JAE01751.1"/>
    </source>
</evidence>
<dbReference type="EMBL" id="GBRH01196145">
    <property type="protein sequence ID" value="JAE01751.1"/>
    <property type="molecule type" value="Transcribed_RNA"/>
</dbReference>
<organism evidence="1">
    <name type="scientific">Arundo donax</name>
    <name type="common">Giant reed</name>
    <name type="synonym">Donax arundinaceus</name>
    <dbReference type="NCBI Taxonomy" id="35708"/>
    <lineage>
        <taxon>Eukaryota</taxon>
        <taxon>Viridiplantae</taxon>
        <taxon>Streptophyta</taxon>
        <taxon>Embryophyta</taxon>
        <taxon>Tracheophyta</taxon>
        <taxon>Spermatophyta</taxon>
        <taxon>Magnoliopsida</taxon>
        <taxon>Liliopsida</taxon>
        <taxon>Poales</taxon>
        <taxon>Poaceae</taxon>
        <taxon>PACMAD clade</taxon>
        <taxon>Arundinoideae</taxon>
        <taxon>Arundineae</taxon>
        <taxon>Arundo</taxon>
    </lineage>
</organism>
<proteinExistence type="predicted"/>
<accession>A0A0A9EV53</accession>
<dbReference type="AlphaFoldDB" id="A0A0A9EV53"/>